<comment type="caution">
    <text evidence="6">The sequence shown here is derived from an EMBL/GenBank/DDBJ whole genome shotgun (WGS) entry which is preliminary data.</text>
</comment>
<dbReference type="InterPro" id="IPR036188">
    <property type="entry name" value="FAD/NAD-bd_sf"/>
</dbReference>
<keyword evidence="5" id="KW-0560">Oxidoreductase</keyword>
<dbReference type="OrthoDB" id="333024at2759"/>
<evidence type="ECO:0000256" key="1">
    <source>
        <dbReference type="ARBA" id="ARBA00001974"/>
    </source>
</evidence>
<accession>A0A9N8Z950</accession>
<keyword evidence="3" id="KW-0274">FAD</keyword>
<organism evidence="6 7">
    <name type="scientific">Paraglomus occultum</name>
    <dbReference type="NCBI Taxonomy" id="144539"/>
    <lineage>
        <taxon>Eukaryota</taxon>
        <taxon>Fungi</taxon>
        <taxon>Fungi incertae sedis</taxon>
        <taxon>Mucoromycota</taxon>
        <taxon>Glomeromycotina</taxon>
        <taxon>Glomeromycetes</taxon>
        <taxon>Paraglomerales</taxon>
        <taxon>Paraglomeraceae</taxon>
        <taxon>Paraglomus</taxon>
    </lineage>
</organism>
<keyword evidence="7" id="KW-1185">Reference proteome</keyword>
<sequence>TTDITEHALETLKQSKIKNVILVGRRGPLQISFTAKELREMFQLPNTRFHTDVDLLKEEFSNHAGYISTIRSLKRLTQILEKGIYNVEGDKSWTLKFLRSPTAFVADNDSQTQFVKAAEFSVNRLEGDVRSAVAVPTGEVETIETGLVIKSVGYRSLPVEGIPFDKDRGLVYNERGKITDSNGEEVRLNWNSSLFWKFVEINPIAFNRFVDKLPGMYVAGWLKRGATGVIAATMYDAFETAEVIISDLQSNKPMLNGVASSKKPGATAILPLLAQRGIRTVSYKDWKKIEARESELGQQKGKPREKLAKIEEVLKILDE</sequence>
<dbReference type="SUPFAM" id="SSF51905">
    <property type="entry name" value="FAD/NAD(P)-binding domain"/>
    <property type="match status" value="1"/>
</dbReference>
<dbReference type="GO" id="GO:0016491">
    <property type="term" value="F:oxidoreductase activity"/>
    <property type="evidence" value="ECO:0007669"/>
    <property type="project" value="UniProtKB-KW"/>
</dbReference>
<dbReference type="EMBL" id="CAJVPJ010000139">
    <property type="protein sequence ID" value="CAG8484449.1"/>
    <property type="molecule type" value="Genomic_DNA"/>
</dbReference>
<evidence type="ECO:0000256" key="3">
    <source>
        <dbReference type="ARBA" id="ARBA00022827"/>
    </source>
</evidence>
<dbReference type="PANTHER" id="PTHR48467:SF1">
    <property type="entry name" value="GLUTAMATE SYNTHASE 1 [NADH], CHLOROPLASTIC-LIKE"/>
    <property type="match status" value="1"/>
</dbReference>
<name>A0A9N8Z950_9GLOM</name>
<comment type="cofactor">
    <cofactor evidence="1">
        <name>FAD</name>
        <dbReference type="ChEBI" id="CHEBI:57692"/>
    </cofactor>
</comment>
<proteinExistence type="predicted"/>
<gene>
    <name evidence="6" type="ORF">POCULU_LOCUS1725</name>
</gene>
<dbReference type="AlphaFoldDB" id="A0A9N8Z950"/>
<dbReference type="Proteomes" id="UP000789572">
    <property type="component" value="Unassembled WGS sequence"/>
</dbReference>
<dbReference type="InterPro" id="IPR055275">
    <property type="entry name" value="Ferredox_Rdtase"/>
</dbReference>
<keyword evidence="2" id="KW-0285">Flavoprotein</keyword>
<dbReference type="Gene3D" id="3.40.50.720">
    <property type="entry name" value="NAD(P)-binding Rossmann-like Domain"/>
    <property type="match status" value="1"/>
</dbReference>
<reference evidence="6" key="1">
    <citation type="submission" date="2021-06" db="EMBL/GenBank/DDBJ databases">
        <authorList>
            <person name="Kallberg Y."/>
            <person name="Tangrot J."/>
            <person name="Rosling A."/>
        </authorList>
    </citation>
    <scope>NUCLEOTIDE SEQUENCE</scope>
    <source>
        <strain evidence="6">IA702</strain>
    </source>
</reference>
<evidence type="ECO:0000256" key="5">
    <source>
        <dbReference type="ARBA" id="ARBA00023002"/>
    </source>
</evidence>
<dbReference type="PANTHER" id="PTHR48467">
    <property type="entry name" value="GLUTAMATE SYNTHASE 1 [NADH], CHLOROPLASTIC-LIKE"/>
    <property type="match status" value="1"/>
</dbReference>
<evidence type="ECO:0000313" key="7">
    <source>
        <dbReference type="Proteomes" id="UP000789572"/>
    </source>
</evidence>
<feature type="non-terminal residue" evidence="6">
    <location>
        <position position="1"/>
    </location>
</feature>
<evidence type="ECO:0000256" key="4">
    <source>
        <dbReference type="ARBA" id="ARBA00022857"/>
    </source>
</evidence>
<evidence type="ECO:0000313" key="6">
    <source>
        <dbReference type="EMBL" id="CAG8484449.1"/>
    </source>
</evidence>
<protein>
    <submittedName>
        <fullName evidence="6">3178_t:CDS:1</fullName>
    </submittedName>
</protein>
<evidence type="ECO:0000256" key="2">
    <source>
        <dbReference type="ARBA" id="ARBA00022630"/>
    </source>
</evidence>
<keyword evidence="4" id="KW-0521">NADP</keyword>